<accession>A0A1H5ZRG7</accession>
<sequence>MDEIIDAIQNELATKVNDLKHVDENWGQLDLFGNECPVQWPCALIMISSGAFSNLGTDVMAKPINRQEAAMAFEITFADLKLTNSSFNAPILQKQKSRSIWKIIKKSHENLQGFSPILGSGKMIRTALSSVRRDDGVQEIRVIYSFGLHNC</sequence>
<keyword evidence="2" id="KW-1185">Reference proteome</keyword>
<proteinExistence type="predicted"/>
<dbReference type="AlphaFoldDB" id="A0A1H5ZRG7"/>
<dbReference type="EMBL" id="FNUS01000005">
    <property type="protein sequence ID" value="SEG39143.1"/>
    <property type="molecule type" value="Genomic_DNA"/>
</dbReference>
<evidence type="ECO:0000313" key="2">
    <source>
        <dbReference type="Proteomes" id="UP000236738"/>
    </source>
</evidence>
<reference evidence="2" key="1">
    <citation type="submission" date="2016-10" db="EMBL/GenBank/DDBJ databases">
        <authorList>
            <person name="Varghese N."/>
            <person name="Submissions S."/>
        </authorList>
    </citation>
    <scope>NUCLEOTIDE SEQUENCE [LARGE SCALE GENOMIC DNA]</scope>
    <source>
        <strain evidence="2">DSM 21580</strain>
    </source>
</reference>
<name>A0A1H5ZRG7_9FLAO</name>
<dbReference type="Proteomes" id="UP000236738">
    <property type="component" value="Unassembled WGS sequence"/>
</dbReference>
<dbReference type="OrthoDB" id="881421at2"/>
<gene>
    <name evidence="1" type="ORF">SAMN05421847_2173</name>
</gene>
<protein>
    <submittedName>
        <fullName evidence="1">Uncharacterized protein</fullName>
    </submittedName>
</protein>
<evidence type="ECO:0000313" key="1">
    <source>
        <dbReference type="EMBL" id="SEG39143.1"/>
    </source>
</evidence>
<dbReference type="RefSeq" id="WP_103914050.1">
    <property type="nucleotide sequence ID" value="NZ_FNUS01000005.1"/>
</dbReference>
<organism evidence="1 2">
    <name type="scientific">Halpernia humi</name>
    <dbReference type="NCBI Taxonomy" id="493375"/>
    <lineage>
        <taxon>Bacteria</taxon>
        <taxon>Pseudomonadati</taxon>
        <taxon>Bacteroidota</taxon>
        <taxon>Flavobacteriia</taxon>
        <taxon>Flavobacteriales</taxon>
        <taxon>Weeksellaceae</taxon>
        <taxon>Chryseobacterium group</taxon>
        <taxon>Halpernia</taxon>
    </lineage>
</organism>